<dbReference type="GO" id="GO:0005829">
    <property type="term" value="C:cytosol"/>
    <property type="evidence" value="ECO:0007669"/>
    <property type="project" value="TreeGrafter"/>
</dbReference>
<dbReference type="FunFam" id="1.10.510.10:FF:000003">
    <property type="entry name" value="TRAF2 and NCK-interacting protein kinase isoform 4"/>
    <property type="match status" value="1"/>
</dbReference>
<reference evidence="9 10" key="1">
    <citation type="submission" date="2015-07" db="EMBL/GenBank/DDBJ databases">
        <title>The genome of Habropoda laboriosa.</title>
        <authorList>
            <person name="Pan H."/>
            <person name="Kapheim K."/>
        </authorList>
    </citation>
    <scope>NUCLEOTIDE SEQUENCE [LARGE SCALE GENOMIC DNA]</scope>
    <source>
        <strain evidence="9">0110345459</strain>
    </source>
</reference>
<dbReference type="PROSITE" id="PS50219">
    <property type="entry name" value="CNH"/>
    <property type="match status" value="1"/>
</dbReference>
<accession>A0A0L7QKG0</accession>
<dbReference type="PROSITE" id="PS50011">
    <property type="entry name" value="PROTEIN_KINASE_DOM"/>
    <property type="match status" value="1"/>
</dbReference>
<sequence>DEEEEIKLEINVLKRYSNHRNIATYYGAFVKKSSPGKDDQLWLVMEYCGAGSVTDLVKSTKGQSLKEEWIAYISREILRGLSYLHSNKVIHRDIKGQNVLLTDNAEVKLVDFGVSAQLDRTIGRRNTFIGTPYWMAPEVIACDENPDATYDNRSDLWSLGITALEMAESQPPLCDLHPMRALFLIPRNPPPRLKSKKWAKKFHGFIETVLVKDYHQRPYTEQLLKHPFIRDQPTERQVRIQLKDHIDRCKKRKQEKERDDYRYSGSENEEDEPALAGEASSIVQAPGGDTLRRNFQQIQEGRTLTQEVTPQPPAAKEKPCGRSQRDIPEPGPPARPAIPHRLIVVPDPQPPSRPLPPTPRDDPRQPHKVSTPPSNHQPLIGGAGSGGSGSQAASQRNSHVFKPMLPPRKPEDLDMLAAQLNELGVSQCPEAPPRPNRQHKGSAASSTSNSGQPAGSNDQNNKQMPQSSSILDQALSVESDSDDDLEDAGGNNARNDGTLLASDPPKPLPEFSPFRPSTDPSSTSSHNAQNSHLEGGAPNRPLPPTPDEEELGDRTLVMKRKLSQMSDDRGTASSNRRSEAEEQLLLKEWDFTRFFHGFNERLDKMKQETTHSQETTETNKSGNEDHLSSSSTERTLKRQEQLSSRKKQENHSQQQQHHQKQQQLKAVHRRQESDSKLGNTTSAFARAFRRENSDFFPSARHSAYLQKSDSSRSSIFSSGNRRGSEISVAGIAGKKGNIVSTGEPVLTDFSFGRDGLQRPRREKTESEIVFGNRHGARRFDFGRDKDDTTRRRSCRPSDVVSAAVDEAGTIKSTASTTASEYSPIVTQNRESGDRPRGGGSGGDFQRSDSSPGSRPSSVLPDLLTSSPSQRQDKSTSEEYRQAVKSPPPFALQQKQRSFLTFGFGAGPARRESHVNVNVTPTSHDLASDTPEIRKYKKRFNSEILCAALWGVNLLIGTENGLVLLDRSGQGKVYQLISRRRFQQMEVLEGQNILVTISGKKNRVRVYYLSWLKSKILRTDGHSDQVERRNGWINVGDLQGAVHFKIVKYERIKFLVIALKDSIEIYAWAPKPYHKFMAFKSFNELAHRPLLVDLTIEEGTRLKVIYGSADGFHAVDLDSAMVYDIYLPKHTQGPISPHCIVALPNSNGMQLLLCYDNEGVYVNTYGRLSKTMVLQWGEMPTSVAYIGTGQIMGWGNKAIEIRSVESGHLDGVFMHKKAQRLKFLCERNDKVFFSSAKGGSACQIYFMTLNKPGMANW</sequence>
<evidence type="ECO:0000259" key="7">
    <source>
        <dbReference type="PROSITE" id="PS50011"/>
    </source>
</evidence>
<dbReference type="InterPro" id="IPR000719">
    <property type="entry name" value="Prot_kinase_dom"/>
</dbReference>
<feature type="region of interest" description="Disordered" evidence="6">
    <location>
        <begin position="778"/>
        <end position="888"/>
    </location>
</feature>
<dbReference type="InterPro" id="IPR008271">
    <property type="entry name" value="Ser/Thr_kinase_AS"/>
</dbReference>
<evidence type="ECO:0000256" key="1">
    <source>
        <dbReference type="ARBA" id="ARBA00008874"/>
    </source>
</evidence>
<dbReference type="InterPro" id="IPR011009">
    <property type="entry name" value="Kinase-like_dom_sf"/>
</dbReference>
<dbReference type="PANTHER" id="PTHR47096">
    <property type="entry name" value="MISSHAPEN LIKE KINASE 1"/>
    <property type="match status" value="1"/>
</dbReference>
<protein>
    <recommendedName>
        <fullName evidence="2">non-specific serine/threonine protein kinase</fullName>
        <ecNumber evidence="2">2.7.11.1</ecNumber>
    </recommendedName>
</protein>
<dbReference type="OrthoDB" id="8957712at2759"/>
<proteinExistence type="inferred from homology"/>
<feature type="compositionally biased region" description="Polar residues" evidence="6">
    <location>
        <begin position="443"/>
        <end position="471"/>
    </location>
</feature>
<dbReference type="Pfam" id="PF00069">
    <property type="entry name" value="Pkinase"/>
    <property type="match status" value="1"/>
</dbReference>
<feature type="region of interest" description="Disordered" evidence="6">
    <location>
        <begin position="248"/>
        <end position="277"/>
    </location>
</feature>
<comment type="similarity">
    <text evidence="1">Belongs to the protein kinase superfamily. STE Ser/Thr protein kinase family. STE20 subfamily.</text>
</comment>
<feature type="compositionally biased region" description="Polar residues" evidence="6">
    <location>
        <begin position="518"/>
        <end position="532"/>
    </location>
</feature>
<dbReference type="GO" id="GO:0004674">
    <property type="term" value="F:protein serine/threonine kinase activity"/>
    <property type="evidence" value="ECO:0007669"/>
    <property type="project" value="UniProtKB-KW"/>
</dbReference>
<feature type="compositionally biased region" description="Basic and acidic residues" evidence="6">
    <location>
        <begin position="778"/>
        <end position="790"/>
    </location>
</feature>
<feature type="compositionally biased region" description="Basic and acidic residues" evidence="6">
    <location>
        <begin position="566"/>
        <end position="580"/>
    </location>
</feature>
<feature type="non-terminal residue" evidence="9">
    <location>
        <position position="1"/>
    </location>
</feature>
<feature type="compositionally biased region" description="Pro residues" evidence="6">
    <location>
        <begin position="347"/>
        <end position="358"/>
    </location>
</feature>
<feature type="compositionally biased region" description="Low complexity" evidence="6">
    <location>
        <begin position="843"/>
        <end position="857"/>
    </location>
</feature>
<feature type="domain" description="CNH" evidence="8">
    <location>
        <begin position="940"/>
        <end position="1230"/>
    </location>
</feature>
<dbReference type="STRING" id="597456.A0A0L7QKG0"/>
<dbReference type="Pfam" id="PF00780">
    <property type="entry name" value="CNH"/>
    <property type="match status" value="1"/>
</dbReference>
<name>A0A0L7QKG0_9HYME</name>
<keyword evidence="5 9" id="KW-0418">Kinase</keyword>
<dbReference type="SMART" id="SM00036">
    <property type="entry name" value="CNH"/>
    <property type="match status" value="1"/>
</dbReference>
<evidence type="ECO:0000313" key="10">
    <source>
        <dbReference type="Proteomes" id="UP000053825"/>
    </source>
</evidence>
<feature type="compositionally biased region" description="Low complexity" evidence="6">
    <location>
        <begin position="711"/>
        <end position="721"/>
    </location>
</feature>
<dbReference type="InterPro" id="IPR051700">
    <property type="entry name" value="STE20_Ser-Thr_kinase"/>
</dbReference>
<evidence type="ECO:0000256" key="4">
    <source>
        <dbReference type="ARBA" id="ARBA00022679"/>
    </source>
</evidence>
<dbReference type="InterPro" id="IPR001180">
    <property type="entry name" value="CNH_dom"/>
</dbReference>
<dbReference type="PANTHER" id="PTHR47096:SF1">
    <property type="entry name" value="MISSHAPEN LIKE KINASE 1"/>
    <property type="match status" value="1"/>
</dbReference>
<evidence type="ECO:0000256" key="5">
    <source>
        <dbReference type="ARBA" id="ARBA00022777"/>
    </source>
</evidence>
<dbReference type="EC" id="2.7.11.1" evidence="2"/>
<dbReference type="AlphaFoldDB" id="A0A0L7QKG0"/>
<organism evidence="9 10">
    <name type="scientific">Habropoda laboriosa</name>
    <dbReference type="NCBI Taxonomy" id="597456"/>
    <lineage>
        <taxon>Eukaryota</taxon>
        <taxon>Metazoa</taxon>
        <taxon>Ecdysozoa</taxon>
        <taxon>Arthropoda</taxon>
        <taxon>Hexapoda</taxon>
        <taxon>Insecta</taxon>
        <taxon>Pterygota</taxon>
        <taxon>Neoptera</taxon>
        <taxon>Endopterygota</taxon>
        <taxon>Hymenoptera</taxon>
        <taxon>Apocrita</taxon>
        <taxon>Aculeata</taxon>
        <taxon>Apoidea</taxon>
        <taxon>Anthophila</taxon>
        <taxon>Apidae</taxon>
        <taxon>Habropoda</taxon>
    </lineage>
</organism>
<feature type="region of interest" description="Disordered" evidence="6">
    <location>
        <begin position="302"/>
        <end position="580"/>
    </location>
</feature>
<feature type="compositionally biased region" description="Polar residues" evidence="6">
    <location>
        <begin position="810"/>
        <end position="829"/>
    </location>
</feature>
<feature type="compositionally biased region" description="Basic and acidic residues" evidence="6">
    <location>
        <begin position="870"/>
        <end position="881"/>
    </location>
</feature>
<dbReference type="PROSITE" id="PS00108">
    <property type="entry name" value="PROTEIN_KINASE_ST"/>
    <property type="match status" value="1"/>
</dbReference>
<gene>
    <name evidence="9" type="ORF">WH47_10930</name>
</gene>
<dbReference type="SMART" id="SM00220">
    <property type="entry name" value="S_TKc"/>
    <property type="match status" value="1"/>
</dbReference>
<evidence type="ECO:0000256" key="3">
    <source>
        <dbReference type="ARBA" id="ARBA00022527"/>
    </source>
</evidence>
<keyword evidence="3" id="KW-0723">Serine/threonine-protein kinase</keyword>
<feature type="compositionally biased region" description="Basic and acidic residues" evidence="6">
    <location>
        <begin position="315"/>
        <end position="328"/>
    </location>
</feature>
<evidence type="ECO:0000313" key="9">
    <source>
        <dbReference type="EMBL" id="KOC59104.1"/>
    </source>
</evidence>
<dbReference type="Proteomes" id="UP000053825">
    <property type="component" value="Unassembled WGS sequence"/>
</dbReference>
<evidence type="ECO:0000256" key="6">
    <source>
        <dbReference type="SAM" id="MobiDB-lite"/>
    </source>
</evidence>
<keyword evidence="4" id="KW-0808">Transferase</keyword>
<dbReference type="GO" id="GO:0005524">
    <property type="term" value="F:ATP binding"/>
    <property type="evidence" value="ECO:0007669"/>
    <property type="project" value="InterPro"/>
</dbReference>
<evidence type="ECO:0000256" key="2">
    <source>
        <dbReference type="ARBA" id="ARBA00012513"/>
    </source>
</evidence>
<dbReference type="Gene3D" id="1.10.510.10">
    <property type="entry name" value="Transferase(Phosphotransferase) domain 1"/>
    <property type="match status" value="1"/>
</dbReference>
<keyword evidence="10" id="KW-1185">Reference proteome</keyword>
<dbReference type="CDD" id="cd06608">
    <property type="entry name" value="STKc_myosinIII_N_like"/>
    <property type="match status" value="1"/>
</dbReference>
<feature type="domain" description="Protein kinase" evidence="7">
    <location>
        <begin position="1"/>
        <end position="229"/>
    </location>
</feature>
<feature type="region of interest" description="Disordered" evidence="6">
    <location>
        <begin position="604"/>
        <end position="722"/>
    </location>
</feature>
<dbReference type="SUPFAM" id="SSF56112">
    <property type="entry name" value="Protein kinase-like (PK-like)"/>
    <property type="match status" value="1"/>
</dbReference>
<evidence type="ECO:0000259" key="8">
    <source>
        <dbReference type="PROSITE" id="PS50219"/>
    </source>
</evidence>
<dbReference type="EMBL" id="KQ414945">
    <property type="protein sequence ID" value="KOC59104.1"/>
    <property type="molecule type" value="Genomic_DNA"/>
</dbReference>